<name>A0A1R1C4Q2_PAEAM</name>
<dbReference type="RefSeq" id="WP_076330464.1">
    <property type="nucleotide sequence ID" value="NZ_MRTJ01000001.1"/>
</dbReference>
<dbReference type="EMBL" id="MRTJ01000001">
    <property type="protein sequence ID" value="OMF17064.1"/>
    <property type="molecule type" value="Genomic_DNA"/>
</dbReference>
<evidence type="ECO:0000259" key="1">
    <source>
        <dbReference type="SMART" id="SM00901"/>
    </source>
</evidence>
<organism evidence="2 3">
    <name type="scientific">Paenibacillus amylolyticus</name>
    <dbReference type="NCBI Taxonomy" id="1451"/>
    <lineage>
        <taxon>Bacteria</taxon>
        <taxon>Bacillati</taxon>
        <taxon>Bacillota</taxon>
        <taxon>Bacilli</taxon>
        <taxon>Bacillales</taxon>
        <taxon>Paenibacillaceae</taxon>
        <taxon>Paenibacillus</taxon>
    </lineage>
</organism>
<dbReference type="AlphaFoldDB" id="A0A1R1C4Q2"/>
<dbReference type="Pfam" id="PF08867">
    <property type="entry name" value="FRG"/>
    <property type="match status" value="1"/>
</dbReference>
<evidence type="ECO:0000313" key="2">
    <source>
        <dbReference type="EMBL" id="OMF17064.1"/>
    </source>
</evidence>
<evidence type="ECO:0000313" key="3">
    <source>
        <dbReference type="Proteomes" id="UP000187134"/>
    </source>
</evidence>
<dbReference type="OrthoDB" id="9816036at2"/>
<reference evidence="2 3" key="1">
    <citation type="submission" date="2016-11" db="EMBL/GenBank/DDBJ databases">
        <title>Paenibacillus species isolates.</title>
        <authorList>
            <person name="Beno S.M."/>
        </authorList>
    </citation>
    <scope>NUCLEOTIDE SEQUENCE [LARGE SCALE GENOMIC DNA]</scope>
    <source>
        <strain evidence="2 3">FSL H8-0246</strain>
    </source>
</reference>
<gene>
    <name evidence="2" type="ORF">BK131_03575</name>
</gene>
<protein>
    <recommendedName>
        <fullName evidence="1">FRG domain-containing protein</fullName>
    </recommendedName>
</protein>
<proteinExistence type="predicted"/>
<dbReference type="InterPro" id="IPR014966">
    <property type="entry name" value="FRG-dom"/>
</dbReference>
<dbReference type="Proteomes" id="UP000187134">
    <property type="component" value="Unassembled WGS sequence"/>
</dbReference>
<dbReference type="SMART" id="SM00901">
    <property type="entry name" value="FRG"/>
    <property type="match status" value="1"/>
</dbReference>
<feature type="domain" description="FRG" evidence="1">
    <location>
        <begin position="33"/>
        <end position="184"/>
    </location>
</feature>
<accession>A0A1R1C4Q2</accession>
<comment type="caution">
    <text evidence="2">The sequence shown here is derived from an EMBL/GenBank/DDBJ whole genome shotgun (WGS) entry which is preliminary data.</text>
</comment>
<sequence>MIAYEQVVETVHISSAKELFEVLSPFDDRYNLLNNGYIFRGVASTMHFLLPTALRPENFEYIKSFSNLSKFIIQDGKDYNTEFFQRFFEYGILYDFFVNSDSNGLKIPHVDALRNSIGMYYKEMSMIYEEWLPKELHELAALAQHYGLPTRLLDWSSDPFVSLYFASINSLKQNNDSDEYMVLWAMNRYRIEFESVTETYSQLEIINPPYGGNDNLRSQKGILTYWRGDELLNPDGSINFEIGIDRRPLDELLQESLSENERYLKEPFKIFYKFLIPNKEARAIFIALEKMNYNAARLFPGFDGIAMLMRERLLTKV</sequence>